<dbReference type="RefSeq" id="WP_149266919.1">
    <property type="nucleotide sequence ID" value="NZ_VFJB01000007.1"/>
</dbReference>
<gene>
    <name evidence="1" type="ORF">FHQ18_09350</name>
</gene>
<dbReference type="EMBL" id="VFJB01000007">
    <property type="protein sequence ID" value="KAA0257538.1"/>
    <property type="molecule type" value="Genomic_DNA"/>
</dbReference>
<protein>
    <submittedName>
        <fullName evidence="1">Uncharacterized protein</fullName>
    </submittedName>
</protein>
<proteinExistence type="predicted"/>
<name>A0A5A8F2E4_9BACT</name>
<dbReference type="AlphaFoldDB" id="A0A5A8F2E4"/>
<organism evidence="1 2">
    <name type="scientific">Deferribacter autotrophicus</name>
    <dbReference type="NCBI Taxonomy" id="500465"/>
    <lineage>
        <taxon>Bacteria</taxon>
        <taxon>Pseudomonadati</taxon>
        <taxon>Deferribacterota</taxon>
        <taxon>Deferribacteres</taxon>
        <taxon>Deferribacterales</taxon>
        <taxon>Deferribacteraceae</taxon>
        <taxon>Deferribacter</taxon>
    </lineage>
</organism>
<comment type="caution">
    <text evidence="1">The sequence shown here is derived from an EMBL/GenBank/DDBJ whole genome shotgun (WGS) entry which is preliminary data.</text>
</comment>
<reference evidence="1 2" key="1">
    <citation type="submission" date="2019-06" db="EMBL/GenBank/DDBJ databases">
        <title>Genomic insights into carbon and energy metabolism of Deferribacter autotrophicus revealed new metabolic traits in the phylum Deferribacteres.</title>
        <authorList>
            <person name="Slobodkin A.I."/>
            <person name="Slobodkina G.B."/>
            <person name="Allioux M."/>
            <person name="Alain K."/>
            <person name="Jebbar M."/>
            <person name="Shadrin V."/>
            <person name="Kublanov I.V."/>
            <person name="Toshchakov S.V."/>
            <person name="Bonch-Osmolovskaya E.A."/>
        </authorList>
    </citation>
    <scope>NUCLEOTIDE SEQUENCE [LARGE SCALE GENOMIC DNA]</scope>
    <source>
        <strain evidence="1 2">SL50</strain>
    </source>
</reference>
<evidence type="ECO:0000313" key="2">
    <source>
        <dbReference type="Proteomes" id="UP000322876"/>
    </source>
</evidence>
<evidence type="ECO:0000313" key="1">
    <source>
        <dbReference type="EMBL" id="KAA0257538.1"/>
    </source>
</evidence>
<dbReference type="Proteomes" id="UP000322876">
    <property type="component" value="Unassembled WGS sequence"/>
</dbReference>
<sequence length="64" mass="7348">MFKLYLKSLLLTAEDTLKNITFAGAIAIFIDRNYTVVKLIVTLLSFTLTVILKKNILEEEKLEE</sequence>
<accession>A0A5A8F2E4</accession>
<keyword evidence="2" id="KW-1185">Reference proteome</keyword>